<dbReference type="PANTHER" id="PTHR44757:SF2">
    <property type="entry name" value="BIOFILM ARCHITECTURE MAINTENANCE PROTEIN MBAA"/>
    <property type="match status" value="1"/>
</dbReference>
<dbReference type="Proteomes" id="UP000680815">
    <property type="component" value="Unassembled WGS sequence"/>
</dbReference>
<dbReference type="Gene3D" id="3.20.20.450">
    <property type="entry name" value="EAL domain"/>
    <property type="match status" value="1"/>
</dbReference>
<dbReference type="InterPro" id="IPR001633">
    <property type="entry name" value="EAL_dom"/>
</dbReference>
<feature type="domain" description="EAL" evidence="2">
    <location>
        <begin position="357"/>
        <end position="606"/>
    </location>
</feature>
<dbReference type="InterPro" id="IPR052155">
    <property type="entry name" value="Biofilm_reg_signaling"/>
</dbReference>
<dbReference type="PANTHER" id="PTHR44757">
    <property type="entry name" value="DIGUANYLATE CYCLASE DGCP"/>
    <property type="match status" value="1"/>
</dbReference>
<gene>
    <name evidence="4" type="ORF">J5Y09_11115</name>
</gene>
<feature type="domain" description="GGDEF" evidence="3">
    <location>
        <begin position="214"/>
        <end position="348"/>
    </location>
</feature>
<dbReference type="RefSeq" id="WP_209351820.1">
    <property type="nucleotide sequence ID" value="NZ_JAGIYZ010000009.1"/>
</dbReference>
<evidence type="ECO:0000259" key="3">
    <source>
        <dbReference type="PROSITE" id="PS50887"/>
    </source>
</evidence>
<dbReference type="PROSITE" id="PS50887">
    <property type="entry name" value="GGDEF"/>
    <property type="match status" value="1"/>
</dbReference>
<dbReference type="SUPFAM" id="SSF55073">
    <property type="entry name" value="Nucleotide cyclase"/>
    <property type="match status" value="1"/>
</dbReference>
<dbReference type="InterPro" id="IPR035919">
    <property type="entry name" value="EAL_sf"/>
</dbReference>
<evidence type="ECO:0000313" key="5">
    <source>
        <dbReference type="Proteomes" id="UP000680815"/>
    </source>
</evidence>
<dbReference type="SMART" id="SM00052">
    <property type="entry name" value="EAL"/>
    <property type="match status" value="1"/>
</dbReference>
<dbReference type="InterPro" id="IPR029787">
    <property type="entry name" value="Nucleotide_cyclase"/>
</dbReference>
<dbReference type="SUPFAM" id="SSF141868">
    <property type="entry name" value="EAL domain-like"/>
    <property type="match status" value="1"/>
</dbReference>
<keyword evidence="5" id="KW-1185">Reference proteome</keyword>
<feature type="transmembrane region" description="Helical" evidence="1">
    <location>
        <begin position="21"/>
        <end position="41"/>
    </location>
</feature>
<keyword evidence="1" id="KW-0812">Transmembrane</keyword>
<evidence type="ECO:0000313" key="4">
    <source>
        <dbReference type="EMBL" id="MBP0464455.1"/>
    </source>
</evidence>
<dbReference type="NCBIfam" id="TIGR00254">
    <property type="entry name" value="GGDEF"/>
    <property type="match status" value="1"/>
</dbReference>
<dbReference type="Pfam" id="PF00990">
    <property type="entry name" value="GGDEF"/>
    <property type="match status" value="1"/>
</dbReference>
<dbReference type="Gene3D" id="3.30.70.270">
    <property type="match status" value="1"/>
</dbReference>
<proteinExistence type="predicted"/>
<dbReference type="InterPro" id="IPR000160">
    <property type="entry name" value="GGDEF_dom"/>
</dbReference>
<dbReference type="SMART" id="SM00267">
    <property type="entry name" value="GGDEF"/>
    <property type="match status" value="1"/>
</dbReference>
<evidence type="ECO:0000259" key="2">
    <source>
        <dbReference type="PROSITE" id="PS50883"/>
    </source>
</evidence>
<feature type="transmembrane region" description="Helical" evidence="1">
    <location>
        <begin position="142"/>
        <end position="164"/>
    </location>
</feature>
<name>A0ABS4ASV4_9PROT</name>
<dbReference type="CDD" id="cd01948">
    <property type="entry name" value="EAL"/>
    <property type="match status" value="1"/>
</dbReference>
<dbReference type="CDD" id="cd01949">
    <property type="entry name" value="GGDEF"/>
    <property type="match status" value="1"/>
</dbReference>
<reference evidence="4 5" key="1">
    <citation type="submission" date="2021-03" db="EMBL/GenBank/DDBJ databases">
        <authorList>
            <person name="So Y."/>
        </authorList>
    </citation>
    <scope>NUCLEOTIDE SEQUENCE [LARGE SCALE GENOMIC DNA]</scope>
    <source>
        <strain evidence="4 5">PWR1</strain>
    </source>
</reference>
<sequence length="612" mass="66323">MTTDAKDHRRLTTRLHRSVAIAARTIALLLALLPPLAFLGASVTRIQTELDVELEYVSAALGALAVRNPSHWAFEVERIAAVMQKAEQDDEEEARILLDRQGVVILRSGVEPGWPTVSVSGDVLAFGEPVARLVIVKSLLELIEGTALIGLVSGLLSLLGFLVFRRLPERLLDEAMRQVTHLATHDALTGLANRPVLMDRLGLALANARRDADDAVALLCLDLDRFKEVNDTLGHAMGDALLREVGARLRAELRDTDTVARLGGDEFAIVQPAPNHPHAAEVLAQRIIDALSRPFDLGPHQVVVGVTVGIALARGRSHAGAEALLADADTALYSAKREGRGIFRFFAEEMNVALRERRALEADLRNALKRGEFALHYQPQVALDSGRLTGVEALLRWNQPTRGAVRPDAFIPLAEEIGLLPEIGAWVLRTACADALRWADVKVAVNVSVHQIHAGGFETLVARALAETGLPAERLEIEITEGVLLTHTDATVRTLEQIRALGVTVAMDDFGTGYSSLGYLQRFRFDKLKIDRSFVASLHDDPRAAAIVDAVLGITRALGVRANAEGVETPEQARMLAERGCDEAQGWLYGRPVPASAIDTLVAERLPAVAAE</sequence>
<dbReference type="EMBL" id="JAGIYZ010000009">
    <property type="protein sequence ID" value="MBP0464455.1"/>
    <property type="molecule type" value="Genomic_DNA"/>
</dbReference>
<organism evidence="4 5">
    <name type="scientific">Roseomonas nitratireducens</name>
    <dbReference type="NCBI Taxonomy" id="2820810"/>
    <lineage>
        <taxon>Bacteria</taxon>
        <taxon>Pseudomonadati</taxon>
        <taxon>Pseudomonadota</taxon>
        <taxon>Alphaproteobacteria</taxon>
        <taxon>Acetobacterales</taxon>
        <taxon>Roseomonadaceae</taxon>
        <taxon>Roseomonas</taxon>
    </lineage>
</organism>
<dbReference type="InterPro" id="IPR043128">
    <property type="entry name" value="Rev_trsase/Diguanyl_cyclase"/>
</dbReference>
<protein>
    <submittedName>
        <fullName evidence="4">EAL domain-containing protein</fullName>
    </submittedName>
</protein>
<keyword evidence="1" id="KW-1133">Transmembrane helix</keyword>
<comment type="caution">
    <text evidence="4">The sequence shown here is derived from an EMBL/GenBank/DDBJ whole genome shotgun (WGS) entry which is preliminary data.</text>
</comment>
<accession>A0ABS4ASV4</accession>
<keyword evidence="1" id="KW-0472">Membrane</keyword>
<dbReference type="PROSITE" id="PS50883">
    <property type="entry name" value="EAL"/>
    <property type="match status" value="1"/>
</dbReference>
<evidence type="ECO:0000256" key="1">
    <source>
        <dbReference type="SAM" id="Phobius"/>
    </source>
</evidence>
<dbReference type="Pfam" id="PF00563">
    <property type="entry name" value="EAL"/>
    <property type="match status" value="1"/>
</dbReference>